<organism evidence="1 2">
    <name type="scientific">Aerococcus urinaehominis</name>
    <dbReference type="NCBI Taxonomy" id="128944"/>
    <lineage>
        <taxon>Bacteria</taxon>
        <taxon>Bacillati</taxon>
        <taxon>Bacillota</taxon>
        <taxon>Bacilli</taxon>
        <taxon>Lactobacillales</taxon>
        <taxon>Aerococcaceae</taxon>
        <taxon>Aerococcus</taxon>
    </lineage>
</organism>
<gene>
    <name evidence="1" type="ORF">AWM75_00735</name>
</gene>
<dbReference type="InterPro" id="IPR046257">
    <property type="entry name" value="DUF6290"/>
</dbReference>
<evidence type="ECO:0000313" key="1">
    <source>
        <dbReference type="EMBL" id="AMB98607.1"/>
    </source>
</evidence>
<dbReference type="NCBIfam" id="NF046040">
    <property type="entry name" value="RelB_antitoxin"/>
    <property type="match status" value="1"/>
</dbReference>
<dbReference type="KEGG" id="auh:AWM75_00735"/>
<dbReference type="EMBL" id="CP014163">
    <property type="protein sequence ID" value="AMB98607.1"/>
    <property type="molecule type" value="Genomic_DNA"/>
</dbReference>
<proteinExistence type="predicted"/>
<dbReference type="AlphaFoldDB" id="A0A0X8FJX3"/>
<evidence type="ECO:0000313" key="2">
    <source>
        <dbReference type="Proteomes" id="UP000062260"/>
    </source>
</evidence>
<accession>A0A0X8FJX3</accession>
<protein>
    <submittedName>
        <fullName evidence="1">Uncharacterized protein</fullName>
    </submittedName>
</protein>
<name>A0A0X8FJX3_9LACT</name>
<reference evidence="2" key="2">
    <citation type="submission" date="2016-01" db="EMBL/GenBank/DDBJ databases">
        <title>Six Aerococcus type strain genome sequencing and assembly using PacBio and Illumina Hiseq.</title>
        <authorList>
            <person name="Carkaci D."/>
            <person name="Dargis R."/>
            <person name="Nielsen X.C."/>
            <person name="Skovgaard O."/>
            <person name="Fuursted K."/>
            <person name="Christensen J.J."/>
        </authorList>
    </citation>
    <scope>NUCLEOTIDE SEQUENCE [LARGE SCALE GENOMIC DNA]</scope>
    <source>
        <strain evidence="2">CCUG42038B</strain>
    </source>
</reference>
<keyword evidence="2" id="KW-1185">Reference proteome</keyword>
<dbReference type="RefSeq" id="WP_067977266.1">
    <property type="nucleotide sequence ID" value="NZ_CP014163.1"/>
</dbReference>
<dbReference type="Proteomes" id="UP000062260">
    <property type="component" value="Chromosome"/>
</dbReference>
<sequence>MSTVTVRLNTDEQKLFTEYAKMHDMPLSTLLKNALEERIEDEIDLKLIRDFENSPDYYDEEYLSHEEVSKMVGL</sequence>
<dbReference type="OrthoDB" id="1691100at2"/>
<dbReference type="STRING" id="128944.AWM75_00735"/>
<reference evidence="1 2" key="1">
    <citation type="journal article" date="2016" name="Genome Announc.">
        <title>Complete Genome Sequences of Aerococcus christensenii CCUG 28831T, Aerococcus sanguinicola CCUG 43001T, Aerococcus urinae CCUG 36881T, Aerococcus urinaeequi CCUG 28094T, Aerococcus urinaehominis CCUG 42038 BT, and Aerococcus viridans CCUG 4311T.</title>
        <authorList>
            <person name="Carkaci D."/>
            <person name="Dargis R."/>
            <person name="Nielsen X.C."/>
            <person name="Skovgaard O."/>
            <person name="Fuursted K."/>
            <person name="Christensen J.J."/>
        </authorList>
    </citation>
    <scope>NUCLEOTIDE SEQUENCE [LARGE SCALE GENOMIC DNA]</scope>
    <source>
        <strain evidence="1 2">CCUG42038B</strain>
    </source>
</reference>
<dbReference type="Pfam" id="PF19807">
    <property type="entry name" value="DUF6290"/>
    <property type="match status" value="1"/>
</dbReference>